<gene>
    <name evidence="3" type="ORF">J5474_16595</name>
</gene>
<accession>A0A940S2H4</accession>
<dbReference type="Proteomes" id="UP000675940">
    <property type="component" value="Unassembled WGS sequence"/>
</dbReference>
<dbReference type="Pfam" id="PF01695">
    <property type="entry name" value="IstB_IS21"/>
    <property type="match status" value="1"/>
</dbReference>
<protein>
    <submittedName>
        <fullName evidence="3">ATP-binding protein</fullName>
    </submittedName>
</protein>
<comment type="caution">
    <text evidence="3">The sequence shown here is derived from an EMBL/GenBank/DDBJ whole genome shotgun (WGS) entry which is preliminary data.</text>
</comment>
<evidence type="ECO:0000256" key="1">
    <source>
        <dbReference type="SAM" id="MobiDB-lite"/>
    </source>
</evidence>
<keyword evidence="3" id="KW-0067">ATP-binding</keyword>
<dbReference type="EMBL" id="JAGISH010000009">
    <property type="protein sequence ID" value="MBP0484101.1"/>
    <property type="molecule type" value="Genomic_DNA"/>
</dbReference>
<feature type="domain" description="IstB-like ATP-binding" evidence="2">
    <location>
        <begin position="5"/>
        <end position="70"/>
    </location>
</feature>
<evidence type="ECO:0000259" key="2">
    <source>
        <dbReference type="Pfam" id="PF01695"/>
    </source>
</evidence>
<evidence type="ECO:0000313" key="4">
    <source>
        <dbReference type="Proteomes" id="UP000675940"/>
    </source>
</evidence>
<dbReference type="Gene3D" id="3.40.50.300">
    <property type="entry name" value="P-loop containing nucleotide triphosphate hydrolases"/>
    <property type="match status" value="1"/>
</dbReference>
<dbReference type="InterPro" id="IPR002611">
    <property type="entry name" value="IstB_ATP-bd"/>
</dbReference>
<keyword evidence="4" id="KW-1185">Reference proteome</keyword>
<reference evidence="3" key="1">
    <citation type="submission" date="2021-03" db="EMBL/GenBank/DDBJ databases">
        <title>Sagittula salina sp. nov. strain M10.9X isolated from the marine waste.</title>
        <authorList>
            <person name="Satari L."/>
            <person name="Molina-Menor E."/>
            <person name="Vidal-Verdu A."/>
            <person name="Pascual J."/>
            <person name="Pereto J."/>
            <person name="Porcar M."/>
        </authorList>
    </citation>
    <scope>NUCLEOTIDE SEQUENCE</scope>
    <source>
        <strain evidence="3">M10.9X</strain>
    </source>
</reference>
<proteinExistence type="predicted"/>
<dbReference type="GO" id="GO:0005524">
    <property type="term" value="F:ATP binding"/>
    <property type="evidence" value="ECO:0007669"/>
    <property type="project" value="UniProtKB-KW"/>
</dbReference>
<feature type="region of interest" description="Disordered" evidence="1">
    <location>
        <begin position="68"/>
        <end position="112"/>
    </location>
</feature>
<organism evidence="3 4">
    <name type="scientific">Sagittula salina</name>
    <dbReference type="NCBI Taxonomy" id="2820268"/>
    <lineage>
        <taxon>Bacteria</taxon>
        <taxon>Pseudomonadati</taxon>
        <taxon>Pseudomonadota</taxon>
        <taxon>Alphaproteobacteria</taxon>
        <taxon>Rhodobacterales</taxon>
        <taxon>Roseobacteraceae</taxon>
        <taxon>Sagittula</taxon>
    </lineage>
</organism>
<keyword evidence="3" id="KW-0547">Nucleotide-binding</keyword>
<name>A0A940S2H4_9RHOB</name>
<dbReference type="InterPro" id="IPR027417">
    <property type="entry name" value="P-loop_NTPase"/>
</dbReference>
<evidence type="ECO:0000313" key="3">
    <source>
        <dbReference type="EMBL" id="MBP0484101.1"/>
    </source>
</evidence>
<dbReference type="AlphaFoldDB" id="A0A940S2H4"/>
<sequence length="112" mass="12345">MSITSSGAKLFLQRINARDEKGAMILTSNRGFAEWGEVFGDPVVATVLLDRLLHHAVVVQNEGASDRLRGHADLMPDYTRSHAAMTPPPPQKRRGRPPRNGGLNHTADPRIR</sequence>